<dbReference type="AlphaFoldDB" id="A0A6I2RL39"/>
<dbReference type="SUPFAM" id="SSF160719">
    <property type="entry name" value="gpW/gp25-like"/>
    <property type="match status" value="1"/>
</dbReference>
<evidence type="ECO:0000313" key="2">
    <source>
        <dbReference type="Proteomes" id="UP000429811"/>
    </source>
</evidence>
<accession>A0A6I2RL39</accession>
<dbReference type="Gene3D" id="3.10.450.40">
    <property type="match status" value="1"/>
</dbReference>
<name>A0A6I2RL39_FLAPL</name>
<proteinExistence type="predicted"/>
<dbReference type="RefSeq" id="WP_154250797.1">
    <property type="nucleotide sequence ID" value="NZ_CANCWG010000015.1"/>
</dbReference>
<gene>
    <name evidence="1" type="ORF">GKE90_17720</name>
</gene>
<evidence type="ECO:0000313" key="1">
    <source>
        <dbReference type="EMBL" id="MSB50508.1"/>
    </source>
</evidence>
<comment type="caution">
    <text evidence="1">The sequence shown here is derived from an EMBL/GenBank/DDBJ whole genome shotgun (WGS) entry which is preliminary data.</text>
</comment>
<sequence length="111" mass="11900">MVRNGDYVSDGAGGFLRAEGTDELLQRVLWKLSIPRGSFPLLPALGSELHRLDRAKPAERAGLARQYVAQALSDEAELSVAGVELSAEGELTVELDWRGEALRLILGTGGV</sequence>
<protein>
    <recommendedName>
        <fullName evidence="3">DUF2634 domain-containing protein</fullName>
    </recommendedName>
</protein>
<dbReference type="Proteomes" id="UP000429811">
    <property type="component" value="Unassembled WGS sequence"/>
</dbReference>
<organism evidence="1 2">
    <name type="scientific">Flavonifractor plautii</name>
    <name type="common">Fusobacterium plautii</name>
    <dbReference type="NCBI Taxonomy" id="292800"/>
    <lineage>
        <taxon>Bacteria</taxon>
        <taxon>Bacillati</taxon>
        <taxon>Bacillota</taxon>
        <taxon>Clostridia</taxon>
        <taxon>Eubacteriales</taxon>
        <taxon>Oscillospiraceae</taxon>
        <taxon>Flavonifractor</taxon>
    </lineage>
</organism>
<reference evidence="1 2" key="1">
    <citation type="journal article" date="2019" name="Nat. Med.">
        <title>A library of human gut bacterial isolates paired with longitudinal multiomics data enables mechanistic microbiome research.</title>
        <authorList>
            <person name="Poyet M."/>
            <person name="Groussin M."/>
            <person name="Gibbons S.M."/>
            <person name="Avila-Pacheco J."/>
            <person name="Jiang X."/>
            <person name="Kearney S.M."/>
            <person name="Perrotta A.R."/>
            <person name="Berdy B."/>
            <person name="Zhao S."/>
            <person name="Lieberman T.D."/>
            <person name="Swanson P.K."/>
            <person name="Smith M."/>
            <person name="Roesemann S."/>
            <person name="Alexander J.E."/>
            <person name="Rich S.A."/>
            <person name="Livny J."/>
            <person name="Vlamakis H."/>
            <person name="Clish C."/>
            <person name="Bullock K."/>
            <person name="Deik A."/>
            <person name="Scott J."/>
            <person name="Pierce K.A."/>
            <person name="Xavier R.J."/>
            <person name="Alm E.J."/>
        </authorList>
    </citation>
    <scope>NUCLEOTIDE SEQUENCE [LARGE SCALE GENOMIC DNA]</scope>
    <source>
        <strain evidence="1 2">BIOML-A5</strain>
    </source>
</reference>
<dbReference type="EMBL" id="WKPO01000035">
    <property type="protein sequence ID" value="MSB50508.1"/>
    <property type="molecule type" value="Genomic_DNA"/>
</dbReference>
<evidence type="ECO:0008006" key="3">
    <source>
        <dbReference type="Google" id="ProtNLM"/>
    </source>
</evidence>